<dbReference type="Gene3D" id="2.60.40.790">
    <property type="match status" value="1"/>
</dbReference>
<feature type="compositionally biased region" description="Basic and acidic residues" evidence="1">
    <location>
        <begin position="1"/>
        <end position="11"/>
    </location>
</feature>
<keyword evidence="3" id="KW-1185">Reference proteome</keyword>
<protein>
    <recommendedName>
        <fullName evidence="4">CS domain-containing protein</fullName>
    </recommendedName>
</protein>
<dbReference type="SUPFAM" id="SSF49764">
    <property type="entry name" value="HSP20-like chaperones"/>
    <property type="match status" value="1"/>
</dbReference>
<dbReference type="Proteomes" id="UP000247498">
    <property type="component" value="Unassembled WGS sequence"/>
</dbReference>
<feature type="region of interest" description="Disordered" evidence="1">
    <location>
        <begin position="1"/>
        <end position="20"/>
    </location>
</feature>
<evidence type="ECO:0000256" key="1">
    <source>
        <dbReference type="SAM" id="MobiDB-lite"/>
    </source>
</evidence>
<proteinExistence type="predicted"/>
<evidence type="ECO:0008006" key="4">
    <source>
        <dbReference type="Google" id="ProtNLM"/>
    </source>
</evidence>
<organism evidence="2 3">
    <name type="scientific">Raphidocelis subcapitata</name>
    <dbReference type="NCBI Taxonomy" id="307507"/>
    <lineage>
        <taxon>Eukaryota</taxon>
        <taxon>Viridiplantae</taxon>
        <taxon>Chlorophyta</taxon>
        <taxon>core chlorophytes</taxon>
        <taxon>Chlorophyceae</taxon>
        <taxon>CS clade</taxon>
        <taxon>Sphaeropleales</taxon>
        <taxon>Selenastraceae</taxon>
        <taxon>Raphidocelis</taxon>
    </lineage>
</organism>
<reference evidence="2 3" key="1">
    <citation type="journal article" date="2018" name="Sci. Rep.">
        <title>Raphidocelis subcapitata (=Pseudokirchneriella subcapitata) provides an insight into genome evolution and environmental adaptations in the Sphaeropleales.</title>
        <authorList>
            <person name="Suzuki S."/>
            <person name="Yamaguchi H."/>
            <person name="Nakajima N."/>
            <person name="Kawachi M."/>
        </authorList>
    </citation>
    <scope>NUCLEOTIDE SEQUENCE [LARGE SCALE GENOMIC DNA]</scope>
    <source>
        <strain evidence="2 3">NIES-35</strain>
    </source>
</reference>
<comment type="caution">
    <text evidence="2">The sequence shown here is derived from an EMBL/GenBank/DDBJ whole genome shotgun (WGS) entry which is preliminary data.</text>
</comment>
<sequence>MASRFEQEPPPRLECGGGSARRAARPRAAARCAAPAYWPFHREACRPNQFADAVEPSEPRFAAWMRGHGRLAVLKDDEVDRLERASNPGGCWGLSREEVMGSMYGRLDPRPRAPTYDDRERAAMAEARRGALVSRQTALALRSSAAAAAAAAAGGGALRAPPEAGGEAAALAGGGVAGSAWAAIQIPEGFGLEVSSRLKWRQTQTHVEVFVCVEVGTGSLRVAFAGGADEALAGRLHARVKAEAAVWYIDDGVVNITLLKSCRRGRYGAGATNADTWWPCLLAGAAAGERLAGPHPPAAYYSSPYEDPGEY</sequence>
<accession>A0A2V0PBK0</accession>
<evidence type="ECO:0000313" key="3">
    <source>
        <dbReference type="Proteomes" id="UP000247498"/>
    </source>
</evidence>
<evidence type="ECO:0000313" key="2">
    <source>
        <dbReference type="EMBL" id="GBF95273.1"/>
    </source>
</evidence>
<dbReference type="InterPro" id="IPR008978">
    <property type="entry name" value="HSP20-like_chaperone"/>
</dbReference>
<dbReference type="OrthoDB" id="416217at2759"/>
<gene>
    <name evidence="2" type="ORF">Rsub_08304</name>
</gene>
<dbReference type="InParanoid" id="A0A2V0PBK0"/>
<dbReference type="AlphaFoldDB" id="A0A2V0PBK0"/>
<dbReference type="EMBL" id="BDRX01000062">
    <property type="protein sequence ID" value="GBF95273.1"/>
    <property type="molecule type" value="Genomic_DNA"/>
</dbReference>
<name>A0A2V0PBK0_9CHLO</name>